<evidence type="ECO:0000313" key="2">
    <source>
        <dbReference type="EMBL" id="OME14144.1"/>
    </source>
</evidence>
<dbReference type="RefSeq" id="WP_076137691.1">
    <property type="nucleotide sequence ID" value="NZ_CP021965.1"/>
</dbReference>
<dbReference type="AlphaFoldDB" id="A0AAD0P1H9"/>
<evidence type="ECO:0000313" key="4">
    <source>
        <dbReference type="Proteomes" id="UP000249163"/>
    </source>
</evidence>
<protein>
    <submittedName>
        <fullName evidence="1">Uncharacterized protein</fullName>
    </submittedName>
</protein>
<evidence type="ECO:0000313" key="1">
    <source>
        <dbReference type="EMBL" id="AWV32099.1"/>
    </source>
</evidence>
<gene>
    <name evidence="2" type="ORF">BSK47_24100</name>
    <name evidence="1" type="ORF">CD191_05395</name>
</gene>
<sequence length="112" mass="12855">MNTERNAVKKQLDEELKNLQFNGHDRVIKQTHPPTFGARLLALWNKEIEIPVKPIGAIGAIILIVSLTLHQPEIKQQPQKNTPQRANRELIEAGGNTYWKDIYEQAVKKHEN</sequence>
<dbReference type="Proteomes" id="UP000249163">
    <property type="component" value="Chromosome"/>
</dbReference>
<evidence type="ECO:0000313" key="3">
    <source>
        <dbReference type="Proteomes" id="UP000187323"/>
    </source>
</evidence>
<dbReference type="EMBL" id="CP021965">
    <property type="protein sequence ID" value="AWV32099.1"/>
    <property type="molecule type" value="Genomic_DNA"/>
</dbReference>
<dbReference type="EMBL" id="MPTO01000026">
    <property type="protein sequence ID" value="OME14144.1"/>
    <property type="molecule type" value="Genomic_DNA"/>
</dbReference>
<organism evidence="1 4">
    <name type="scientific">Paenibacillus odorifer</name>
    <dbReference type="NCBI Taxonomy" id="189426"/>
    <lineage>
        <taxon>Bacteria</taxon>
        <taxon>Bacillati</taxon>
        <taxon>Bacillota</taxon>
        <taxon>Bacilli</taxon>
        <taxon>Bacillales</taxon>
        <taxon>Paenibacillaceae</taxon>
        <taxon>Paenibacillus</taxon>
    </lineage>
</organism>
<reference evidence="1 4" key="2">
    <citation type="submission" date="2017-06" db="EMBL/GenBank/DDBJ databases">
        <title>Complete genome sequence of Paenibacillus odorifer CBA7130.</title>
        <authorList>
            <person name="Nam Y.-D."/>
            <person name="Kang J."/>
            <person name="Chung W.-H."/>
        </authorList>
    </citation>
    <scope>NUCLEOTIDE SEQUENCE [LARGE SCALE GENOMIC DNA]</scope>
    <source>
        <strain evidence="1 4">CBA7130</strain>
    </source>
</reference>
<proteinExistence type="predicted"/>
<name>A0AAD0P1H9_9BACL</name>
<reference evidence="2 3" key="1">
    <citation type="submission" date="2016-10" db="EMBL/GenBank/DDBJ databases">
        <title>Paenibacillus species isolates.</title>
        <authorList>
            <person name="Beno S.M."/>
        </authorList>
    </citation>
    <scope>NUCLEOTIDE SEQUENCE [LARGE SCALE GENOMIC DNA]</scope>
    <source>
        <strain evidence="2 3">FSL H7-0918</strain>
    </source>
</reference>
<dbReference type="Proteomes" id="UP000187323">
    <property type="component" value="Unassembled WGS sequence"/>
</dbReference>
<accession>A0AAD0P1H9</accession>